<accession>A0A512JIP9</accession>
<dbReference type="AlphaFoldDB" id="A0A512JIP9"/>
<reference evidence="1 2" key="1">
    <citation type="submission" date="2019-07" db="EMBL/GenBank/DDBJ databases">
        <title>Whole genome shotgun sequence of Methylobacterium gnaphalii NBRC 107716.</title>
        <authorList>
            <person name="Hosoyama A."/>
            <person name="Uohara A."/>
            <person name="Ohji S."/>
            <person name="Ichikawa N."/>
        </authorList>
    </citation>
    <scope>NUCLEOTIDE SEQUENCE [LARGE SCALE GENOMIC DNA]</scope>
    <source>
        <strain evidence="1 2">NBRC 107716</strain>
    </source>
</reference>
<keyword evidence="2" id="KW-1185">Reference proteome</keyword>
<organism evidence="1 2">
    <name type="scientific">Methylobacterium gnaphalii</name>
    <dbReference type="NCBI Taxonomy" id="1010610"/>
    <lineage>
        <taxon>Bacteria</taxon>
        <taxon>Pseudomonadati</taxon>
        <taxon>Pseudomonadota</taxon>
        <taxon>Alphaproteobacteria</taxon>
        <taxon>Hyphomicrobiales</taxon>
        <taxon>Methylobacteriaceae</taxon>
        <taxon>Methylobacterium</taxon>
    </lineage>
</organism>
<comment type="caution">
    <text evidence="1">The sequence shown here is derived from an EMBL/GenBank/DDBJ whole genome shotgun (WGS) entry which is preliminary data.</text>
</comment>
<name>A0A512JIP9_9HYPH</name>
<evidence type="ECO:0000313" key="1">
    <source>
        <dbReference type="EMBL" id="GEP09826.1"/>
    </source>
</evidence>
<dbReference type="EMBL" id="BJZV01000007">
    <property type="protein sequence ID" value="GEP09826.1"/>
    <property type="molecule type" value="Genomic_DNA"/>
</dbReference>
<dbReference type="Proteomes" id="UP000321750">
    <property type="component" value="Unassembled WGS sequence"/>
</dbReference>
<evidence type="ECO:0000313" key="2">
    <source>
        <dbReference type="Proteomes" id="UP000321750"/>
    </source>
</evidence>
<sequence>MFPWFFVAIIDRLAWPLGYQTYVTAQGGPGYHRGRIGADRIHIVRKAPDAQRVPALKWHLSHAA</sequence>
<proteinExistence type="predicted"/>
<gene>
    <name evidence="1" type="ORF">MGN01_16710</name>
</gene>
<dbReference type="OrthoDB" id="9783380at2"/>
<protein>
    <submittedName>
        <fullName evidence="1">Uncharacterized protein</fullName>
    </submittedName>
</protein>
<dbReference type="RefSeq" id="WP_147046128.1">
    <property type="nucleotide sequence ID" value="NZ_BJZV01000007.1"/>
</dbReference>